<dbReference type="VEuPathDB" id="MicrosporidiaDB:EHP00_154"/>
<organism evidence="1 2">
    <name type="scientific">Ecytonucleospora hepatopenaei</name>
    <dbReference type="NCBI Taxonomy" id="646526"/>
    <lineage>
        <taxon>Eukaryota</taxon>
        <taxon>Fungi</taxon>
        <taxon>Fungi incertae sedis</taxon>
        <taxon>Microsporidia</taxon>
        <taxon>Enterocytozoonidae</taxon>
        <taxon>Ecytonucleospora</taxon>
    </lineage>
</organism>
<name>A0A1W0E6J2_9MICR</name>
<protein>
    <submittedName>
        <fullName evidence="1">Uncharacterized protein</fullName>
    </submittedName>
</protein>
<gene>
    <name evidence="1" type="ORF">EHP00_154</name>
</gene>
<dbReference type="Proteomes" id="UP000192758">
    <property type="component" value="Unassembled WGS sequence"/>
</dbReference>
<accession>A0A1W0E6J2</accession>
<dbReference type="OrthoDB" id="10657895at2759"/>
<dbReference type="EMBL" id="MNPJ01000016">
    <property type="protein sequence ID" value="OQS54799.1"/>
    <property type="molecule type" value="Genomic_DNA"/>
</dbReference>
<proteinExistence type="predicted"/>
<sequence>MYNSEKNKKQDFERINLFQNIENNNKNVEKEVITNQQNNNLHFTMENNKQEENNYKKESLSNKNNVSYTEVEKRKYNIINLTNKNDKINVPVKSAKTPYLKILKKQATPQSTQLEIKENDKTYVEAAKSKERIVFDEQHEITYKDTTKPQHKSTIQKIADFFCC</sequence>
<keyword evidence="2" id="KW-1185">Reference proteome</keyword>
<comment type="caution">
    <text evidence="1">The sequence shown here is derived from an EMBL/GenBank/DDBJ whole genome shotgun (WGS) entry which is preliminary data.</text>
</comment>
<dbReference type="AlphaFoldDB" id="A0A1W0E6J2"/>
<reference evidence="1 2" key="1">
    <citation type="journal article" date="2017" name="Environ. Microbiol.">
        <title>Decay of the glycolytic pathway and adaptation to intranuclear parasitism within Enterocytozoonidae microsporidia.</title>
        <authorList>
            <person name="Wiredu Boakye D."/>
            <person name="Jaroenlak P."/>
            <person name="Prachumwat A."/>
            <person name="Williams T.A."/>
            <person name="Bateman K.S."/>
            <person name="Itsathitphaisarn O."/>
            <person name="Sritunyalucksana K."/>
            <person name="Paszkiewicz K.H."/>
            <person name="Moore K.A."/>
            <person name="Stentiford G.D."/>
            <person name="Williams B.A."/>
        </authorList>
    </citation>
    <scope>NUCLEOTIDE SEQUENCE [LARGE SCALE GENOMIC DNA]</scope>
    <source>
        <strain evidence="1 2">TH1</strain>
    </source>
</reference>
<evidence type="ECO:0000313" key="2">
    <source>
        <dbReference type="Proteomes" id="UP000192758"/>
    </source>
</evidence>
<evidence type="ECO:0000313" key="1">
    <source>
        <dbReference type="EMBL" id="OQS54799.1"/>
    </source>
</evidence>